<dbReference type="EMBL" id="UWPJ01000005">
    <property type="protein sequence ID" value="VCU68129.1"/>
    <property type="molecule type" value="Genomic_DNA"/>
</dbReference>
<dbReference type="PANTHER" id="PTHR43580">
    <property type="entry name" value="OXIDOREDUCTASE GLYR1-RELATED"/>
    <property type="match status" value="1"/>
</dbReference>
<dbReference type="Pfam" id="PF09130">
    <property type="entry name" value="DUF1932"/>
    <property type="match status" value="1"/>
</dbReference>
<dbReference type="Gene3D" id="1.10.1040.10">
    <property type="entry name" value="N-(1-d-carboxylethyl)-l-norvaline Dehydrogenase, domain 2"/>
    <property type="match status" value="1"/>
</dbReference>
<sequence length="278" mass="28728">MTSPTLAILHPGAMGAAVGASLRAAGRRVVWASAGRSAATVQRAQAAGLEDLGTLEAAVRAADIVFSICPPHNAVDLARTVAGLGFRGIYADANAVSPSTAQEIRAVAEGAGARFLDGGIIGLPPRKPGTTRLFLAGPDAAATAALFEGGLLHAVALDGPPGSASALKICFAAWSKGSTALLGAIRALARHEGAEQALLAEWERTNPGLVARSEEIAQKAEKAWRWVGEMEEIAATFRQAGLPDGFHLAAADIYTRLQPYKDAEQAPPMDGVVERLLK</sequence>
<keyword evidence="4" id="KW-1185">Reference proteome</keyword>
<dbReference type="InterPro" id="IPR051265">
    <property type="entry name" value="HIBADH-related_NP60_sf"/>
</dbReference>
<dbReference type="AlphaFoldDB" id="A0A3P4AVR3"/>
<dbReference type="Gene3D" id="3.40.50.720">
    <property type="entry name" value="NAD(P)-binding Rossmann-like Domain"/>
    <property type="match status" value="1"/>
</dbReference>
<dbReference type="InterPro" id="IPR015814">
    <property type="entry name" value="Pgluconate_DH_NAD-bd_C"/>
</dbReference>
<feature type="domain" description="6-phosphogluconate dehydrogenase NADP-binding" evidence="1">
    <location>
        <begin position="12"/>
        <end position="136"/>
    </location>
</feature>
<organism evidence="3 4">
    <name type="scientific">Pigmentiphaga humi</name>
    <dbReference type="NCBI Taxonomy" id="2478468"/>
    <lineage>
        <taxon>Bacteria</taxon>
        <taxon>Pseudomonadati</taxon>
        <taxon>Pseudomonadota</taxon>
        <taxon>Betaproteobacteria</taxon>
        <taxon>Burkholderiales</taxon>
        <taxon>Alcaligenaceae</taxon>
        <taxon>Pigmentiphaga</taxon>
    </lineage>
</organism>
<evidence type="ECO:0000313" key="4">
    <source>
        <dbReference type="Proteomes" id="UP000277294"/>
    </source>
</evidence>
<dbReference type="InterPro" id="IPR006115">
    <property type="entry name" value="6PGDH_NADP-bd"/>
</dbReference>
<feature type="domain" description="Phosphogluconate dehydrogenase NAD-binding putative C-terminal" evidence="2">
    <location>
        <begin position="189"/>
        <end position="256"/>
    </location>
</feature>
<dbReference type="RefSeq" id="WP_124077367.1">
    <property type="nucleotide sequence ID" value="NZ_UWPJ01000005.1"/>
</dbReference>
<evidence type="ECO:0000259" key="1">
    <source>
        <dbReference type="Pfam" id="PF03446"/>
    </source>
</evidence>
<dbReference type="OrthoDB" id="1271986at2"/>
<proteinExistence type="predicted"/>
<dbReference type="SUPFAM" id="SSF51735">
    <property type="entry name" value="NAD(P)-binding Rossmann-fold domains"/>
    <property type="match status" value="1"/>
</dbReference>
<accession>A0A3P4AVR3</accession>
<dbReference type="Pfam" id="PF03446">
    <property type="entry name" value="NAD_binding_2"/>
    <property type="match status" value="1"/>
</dbReference>
<protein>
    <submittedName>
        <fullName evidence="3">NAD binding domain of 6-phosphogluconate dehydrogenase</fullName>
    </submittedName>
</protein>
<dbReference type="GO" id="GO:0050661">
    <property type="term" value="F:NADP binding"/>
    <property type="evidence" value="ECO:0007669"/>
    <property type="project" value="InterPro"/>
</dbReference>
<dbReference type="InterPro" id="IPR013328">
    <property type="entry name" value="6PGD_dom2"/>
</dbReference>
<dbReference type="Proteomes" id="UP000277294">
    <property type="component" value="Unassembled WGS sequence"/>
</dbReference>
<dbReference type="InterPro" id="IPR008927">
    <property type="entry name" value="6-PGluconate_DH-like_C_sf"/>
</dbReference>
<reference evidence="3 4" key="1">
    <citation type="submission" date="2018-10" db="EMBL/GenBank/DDBJ databases">
        <authorList>
            <person name="Criscuolo A."/>
        </authorList>
    </citation>
    <scope>NUCLEOTIDE SEQUENCE [LARGE SCALE GENOMIC DNA]</scope>
    <source>
        <strain evidence="3">DnA1</strain>
    </source>
</reference>
<dbReference type="SUPFAM" id="SSF48179">
    <property type="entry name" value="6-phosphogluconate dehydrogenase C-terminal domain-like"/>
    <property type="match status" value="1"/>
</dbReference>
<dbReference type="PANTHER" id="PTHR43580:SF2">
    <property type="entry name" value="CYTOKINE-LIKE NUCLEAR FACTOR N-PAC"/>
    <property type="match status" value="1"/>
</dbReference>
<evidence type="ECO:0000313" key="3">
    <source>
        <dbReference type="EMBL" id="VCU68129.1"/>
    </source>
</evidence>
<evidence type="ECO:0000259" key="2">
    <source>
        <dbReference type="Pfam" id="PF09130"/>
    </source>
</evidence>
<name>A0A3P4AVR3_9BURK</name>
<dbReference type="InterPro" id="IPR036291">
    <property type="entry name" value="NAD(P)-bd_dom_sf"/>
</dbReference>
<gene>
    <name evidence="3" type="ORF">PIGHUM_00179</name>
</gene>